<keyword evidence="1" id="KW-1133">Transmembrane helix</keyword>
<keyword evidence="1" id="KW-0812">Transmembrane</keyword>
<dbReference type="RefSeq" id="XP_018031298.1">
    <property type="nucleotide sequence ID" value="XM_018183278.1"/>
</dbReference>
<organism evidence="2 3">
    <name type="scientific">Paraphaeosphaeria sporulosa</name>
    <dbReference type="NCBI Taxonomy" id="1460663"/>
    <lineage>
        <taxon>Eukaryota</taxon>
        <taxon>Fungi</taxon>
        <taxon>Dikarya</taxon>
        <taxon>Ascomycota</taxon>
        <taxon>Pezizomycotina</taxon>
        <taxon>Dothideomycetes</taxon>
        <taxon>Pleosporomycetidae</taxon>
        <taxon>Pleosporales</taxon>
        <taxon>Massarineae</taxon>
        <taxon>Didymosphaeriaceae</taxon>
        <taxon>Paraphaeosphaeria</taxon>
    </lineage>
</organism>
<dbReference type="EMBL" id="KV441558">
    <property type="protein sequence ID" value="OAG00933.1"/>
    <property type="molecule type" value="Genomic_DNA"/>
</dbReference>
<sequence length="196" mass="20381">MADDSLAGAQASAAAHHTRIKPVCLPSGLTLHLIAAVTERWARAAMDAWSGCPATNPRALPSLRAVALLPPPGHACVRAGLLSNVCVESSVAVLMLLTAILVGITPYVSVVLTLCPDVDIHPRRTAHTRLHHLPTPPNNTLLCTQSAPRLLASTTTPFSALSASRTGGFGALALALHILAPCSDLLWSGRRAPPAL</sequence>
<dbReference type="AlphaFoldDB" id="A0A177BZX5"/>
<evidence type="ECO:0000313" key="3">
    <source>
        <dbReference type="Proteomes" id="UP000077069"/>
    </source>
</evidence>
<feature type="transmembrane region" description="Helical" evidence="1">
    <location>
        <begin position="91"/>
        <end position="115"/>
    </location>
</feature>
<gene>
    <name evidence="2" type="ORF">CC84DRAFT_1221486</name>
</gene>
<dbReference type="Proteomes" id="UP000077069">
    <property type="component" value="Unassembled WGS sequence"/>
</dbReference>
<accession>A0A177BZX5</accession>
<keyword evidence="3" id="KW-1185">Reference proteome</keyword>
<evidence type="ECO:0000313" key="2">
    <source>
        <dbReference type="EMBL" id="OAG00933.1"/>
    </source>
</evidence>
<proteinExistence type="predicted"/>
<dbReference type="InParanoid" id="A0A177BZX5"/>
<name>A0A177BZX5_9PLEO</name>
<protein>
    <submittedName>
        <fullName evidence="2">Uncharacterized protein</fullName>
    </submittedName>
</protein>
<reference evidence="2 3" key="1">
    <citation type="submission" date="2016-05" db="EMBL/GenBank/DDBJ databases">
        <title>Comparative analysis of secretome profiles of manganese(II)-oxidizing ascomycete fungi.</title>
        <authorList>
            <consortium name="DOE Joint Genome Institute"/>
            <person name="Zeiner C.A."/>
            <person name="Purvine S.O."/>
            <person name="Zink E.M."/>
            <person name="Wu S."/>
            <person name="Pasa-Tolic L."/>
            <person name="Chaput D.L."/>
            <person name="Haridas S."/>
            <person name="Grigoriev I.V."/>
            <person name="Santelli C.M."/>
            <person name="Hansel C.M."/>
        </authorList>
    </citation>
    <scope>NUCLEOTIDE SEQUENCE [LARGE SCALE GENOMIC DNA]</scope>
    <source>
        <strain evidence="2 3">AP3s5-JAC2a</strain>
    </source>
</reference>
<evidence type="ECO:0000256" key="1">
    <source>
        <dbReference type="SAM" id="Phobius"/>
    </source>
</evidence>
<keyword evidence="1" id="KW-0472">Membrane</keyword>
<dbReference type="GeneID" id="28766764"/>